<organism evidence="1 2">
    <name type="scientific">Arcicella lustrica</name>
    <dbReference type="NCBI Taxonomy" id="2984196"/>
    <lineage>
        <taxon>Bacteria</taxon>
        <taxon>Pseudomonadati</taxon>
        <taxon>Bacteroidota</taxon>
        <taxon>Cytophagia</taxon>
        <taxon>Cytophagales</taxon>
        <taxon>Flectobacillaceae</taxon>
        <taxon>Arcicella</taxon>
    </lineage>
</organism>
<dbReference type="EMBL" id="JAYGIM010000013">
    <property type="protein sequence ID" value="MEA5428372.1"/>
    <property type="molecule type" value="Genomic_DNA"/>
</dbReference>
<evidence type="ECO:0008006" key="3">
    <source>
        <dbReference type="Google" id="ProtNLM"/>
    </source>
</evidence>
<dbReference type="Proteomes" id="UP001302222">
    <property type="component" value="Unassembled WGS sequence"/>
</dbReference>
<name>A0ABU5SMF5_9BACT</name>
<sequence>MKKEYTLGYFLELKHIERAYKLIKKQIDQDSPLYNTLEFKIYRQEGFGNNFDATDFYERLVRNDVFYYFQNELFLFDYLGVQSAYKIRNYHFLSFQALIIYYAIGLYLHEVLNQYQSDFEPILAKSRGKVFYGGKLNHKEPDKSTIFYYEDYQEFLTKKEEFTKPEDDKVKYVITVDIKSFFYTINHRTLLSIINNNATKVTKKAMRYDENTIATIEFYLKYLMKGNLGIPVSSQNLVSSFLSSVYFAPFDQYLIDNYLNNPKISYIRYVDDFYLIYEVDKVNESTSSRNLIYDIENDISDFLSNELSLGVSSEKGARTKIDDLDSYYDFLTFSSTTSPSEIEYEPVQIKDIAQEKQTEGKSVKEIFTDCIDIIKTVKNQLSGFDKLTIEKRDANFLNQILINEKVRDYCKSTEALKLISDEKLFLDYSSLDFVLVKLKVFLHLISLEKASRDYFHSLLVKEGENKRNLNQKLMLIERFVLQLEFLSNKDPKEKTILKSDLQKYKDDYIKIVEDFKERQPKNLYAKLVLKMLDNNICLTNFQPIYDSNRLNLVANTSLMQQIKQRHLNERLDSYNVAFNHLLNEFQNLVEAAYFNGVKQDALEIRNKLIEKKFKVKEILLVSDFFKRRNQNSISHSNDPELGFWGVSELEYKEYKDKIFPIMTKLNTIR</sequence>
<keyword evidence="2" id="KW-1185">Reference proteome</keyword>
<proteinExistence type="predicted"/>
<accession>A0ABU5SMF5</accession>
<evidence type="ECO:0000313" key="1">
    <source>
        <dbReference type="EMBL" id="MEA5428372.1"/>
    </source>
</evidence>
<dbReference type="RefSeq" id="WP_323260641.1">
    <property type="nucleotide sequence ID" value="NZ_JAYGIM010000013.1"/>
</dbReference>
<evidence type="ECO:0000313" key="2">
    <source>
        <dbReference type="Proteomes" id="UP001302222"/>
    </source>
</evidence>
<comment type="caution">
    <text evidence="1">The sequence shown here is derived from an EMBL/GenBank/DDBJ whole genome shotgun (WGS) entry which is preliminary data.</text>
</comment>
<protein>
    <recommendedName>
        <fullName evidence="3">Reverse transcriptase (RNA-dependent DNA polymerase)</fullName>
    </recommendedName>
</protein>
<reference evidence="1 2" key="1">
    <citation type="submission" date="2023-12" db="EMBL/GenBank/DDBJ databases">
        <title>Novel species of the genus Arcicella isolated from rivers.</title>
        <authorList>
            <person name="Lu H."/>
        </authorList>
    </citation>
    <scope>NUCLEOTIDE SEQUENCE [LARGE SCALE GENOMIC DNA]</scope>
    <source>
        <strain evidence="1 2">DC25W</strain>
    </source>
</reference>
<gene>
    <name evidence="1" type="ORF">VB798_17395</name>
</gene>